<dbReference type="InterPro" id="IPR041698">
    <property type="entry name" value="Methyltransf_25"/>
</dbReference>
<keyword evidence="3" id="KW-1185">Reference proteome</keyword>
<name>A0A3N2GYG0_9PSEU</name>
<dbReference type="CDD" id="cd02440">
    <property type="entry name" value="AdoMet_MTases"/>
    <property type="match status" value="1"/>
</dbReference>
<keyword evidence="2" id="KW-0808">Transferase</keyword>
<accession>A0A3N2GYG0</accession>
<comment type="caution">
    <text evidence="2">The sequence shown here is derived from an EMBL/GenBank/DDBJ whole genome shotgun (WGS) entry which is preliminary data.</text>
</comment>
<evidence type="ECO:0000313" key="2">
    <source>
        <dbReference type="EMBL" id="ROS41721.1"/>
    </source>
</evidence>
<organism evidence="2 3">
    <name type="scientific">Amycolatopsis thermoflava</name>
    <dbReference type="NCBI Taxonomy" id="84480"/>
    <lineage>
        <taxon>Bacteria</taxon>
        <taxon>Bacillati</taxon>
        <taxon>Actinomycetota</taxon>
        <taxon>Actinomycetes</taxon>
        <taxon>Pseudonocardiales</taxon>
        <taxon>Pseudonocardiaceae</taxon>
        <taxon>Amycolatopsis</taxon>
        <taxon>Amycolatopsis methanolica group</taxon>
    </lineage>
</organism>
<dbReference type="InterPro" id="IPR029063">
    <property type="entry name" value="SAM-dependent_MTases_sf"/>
</dbReference>
<protein>
    <submittedName>
        <fullName evidence="2">Methyltransferase family protein</fullName>
    </submittedName>
</protein>
<dbReference type="GO" id="GO:0008168">
    <property type="term" value="F:methyltransferase activity"/>
    <property type="evidence" value="ECO:0007669"/>
    <property type="project" value="UniProtKB-KW"/>
</dbReference>
<keyword evidence="2" id="KW-0489">Methyltransferase</keyword>
<reference evidence="2 3" key="1">
    <citation type="submission" date="2018-11" db="EMBL/GenBank/DDBJ databases">
        <title>Sequencing the genomes of 1000 actinobacteria strains.</title>
        <authorList>
            <person name="Klenk H.-P."/>
        </authorList>
    </citation>
    <scope>NUCLEOTIDE SEQUENCE [LARGE SCALE GENOMIC DNA]</scope>
    <source>
        <strain evidence="2 3">DSM 44348</strain>
    </source>
</reference>
<dbReference type="Proteomes" id="UP000274843">
    <property type="component" value="Unassembled WGS sequence"/>
</dbReference>
<dbReference type="GO" id="GO:0032259">
    <property type="term" value="P:methylation"/>
    <property type="evidence" value="ECO:0007669"/>
    <property type="project" value="UniProtKB-KW"/>
</dbReference>
<evidence type="ECO:0000259" key="1">
    <source>
        <dbReference type="Pfam" id="PF13649"/>
    </source>
</evidence>
<dbReference type="EMBL" id="RKHY01000001">
    <property type="protein sequence ID" value="ROS41721.1"/>
    <property type="molecule type" value="Genomic_DNA"/>
</dbReference>
<dbReference type="Pfam" id="PF13649">
    <property type="entry name" value="Methyltransf_25"/>
    <property type="match status" value="1"/>
</dbReference>
<proteinExistence type="predicted"/>
<evidence type="ECO:0000313" key="3">
    <source>
        <dbReference type="Proteomes" id="UP000274843"/>
    </source>
</evidence>
<sequence length="283" mass="30783">MNQSLIDRHNEGMADALRRWSEQLADWAIPEYILAAAPESPWVVPKQVFARRADRQLAAPATPTHQAVLDALPGTVLDVGAGAGAASLPCARSITRVTAVDTSAGLLAEFQRRAEALSLPHHTVEGRWPDVDVEPADVVVCAHVLYNAPDLAPFADALTAHARRKVVVELAEAHPLTTLNPLWRHFHGIERPDGPTADDAVDALRELGLEPAVVRWHKPARPEYARFDELVDVTRRRLCLPADRAGEVAEALRGLGVDERTPPDLGSSGRDVVTLSWPVSRSV</sequence>
<dbReference type="AlphaFoldDB" id="A0A3N2GYG0"/>
<gene>
    <name evidence="2" type="ORF">EDD35_4091</name>
</gene>
<feature type="domain" description="Methyltransferase" evidence="1">
    <location>
        <begin position="76"/>
        <end position="155"/>
    </location>
</feature>
<dbReference type="SUPFAM" id="SSF53335">
    <property type="entry name" value="S-adenosyl-L-methionine-dependent methyltransferases"/>
    <property type="match status" value="1"/>
</dbReference>
<dbReference type="Gene3D" id="3.40.50.150">
    <property type="entry name" value="Vaccinia Virus protein VP39"/>
    <property type="match status" value="1"/>
</dbReference>